<dbReference type="Proteomes" id="UP001165065">
    <property type="component" value="Unassembled WGS sequence"/>
</dbReference>
<feature type="compositionally biased region" description="Basic residues" evidence="2">
    <location>
        <begin position="1"/>
        <end position="15"/>
    </location>
</feature>
<dbReference type="OrthoDB" id="26525at2759"/>
<feature type="region of interest" description="Disordered" evidence="2">
    <location>
        <begin position="600"/>
        <end position="619"/>
    </location>
</feature>
<feature type="compositionally biased region" description="Acidic residues" evidence="2">
    <location>
        <begin position="495"/>
        <end position="504"/>
    </location>
</feature>
<feature type="compositionally biased region" description="Basic and acidic residues" evidence="2">
    <location>
        <begin position="472"/>
        <end position="484"/>
    </location>
</feature>
<reference evidence="5" key="1">
    <citation type="journal article" date="2023" name="Commun. Biol.">
        <title>Genome analysis of Parmales, the sister group of diatoms, reveals the evolutionary specialization of diatoms from phago-mixotrophs to photoautotrophs.</title>
        <authorList>
            <person name="Ban H."/>
            <person name="Sato S."/>
            <person name="Yoshikawa S."/>
            <person name="Yamada K."/>
            <person name="Nakamura Y."/>
            <person name="Ichinomiya M."/>
            <person name="Sato N."/>
            <person name="Blanc-Mathieu R."/>
            <person name="Endo H."/>
            <person name="Kuwata A."/>
            <person name="Ogata H."/>
        </authorList>
    </citation>
    <scope>NUCLEOTIDE SEQUENCE [LARGE SCALE GENOMIC DNA]</scope>
</reference>
<evidence type="ECO:0000313" key="4">
    <source>
        <dbReference type="EMBL" id="GMI37002.1"/>
    </source>
</evidence>
<feature type="compositionally biased region" description="Low complexity" evidence="2">
    <location>
        <begin position="674"/>
        <end position="687"/>
    </location>
</feature>
<organism evidence="4 5">
    <name type="scientific">Triparma columacea</name>
    <dbReference type="NCBI Taxonomy" id="722753"/>
    <lineage>
        <taxon>Eukaryota</taxon>
        <taxon>Sar</taxon>
        <taxon>Stramenopiles</taxon>
        <taxon>Ochrophyta</taxon>
        <taxon>Bolidophyceae</taxon>
        <taxon>Parmales</taxon>
        <taxon>Triparmaceae</taxon>
        <taxon>Triparma</taxon>
    </lineage>
</organism>
<feature type="compositionally biased region" description="Basic and acidic residues" evidence="2">
    <location>
        <begin position="541"/>
        <end position="550"/>
    </location>
</feature>
<evidence type="ECO:0000256" key="1">
    <source>
        <dbReference type="ARBA" id="ARBA00022837"/>
    </source>
</evidence>
<dbReference type="GO" id="GO:0005509">
    <property type="term" value="F:calcium ion binding"/>
    <property type="evidence" value="ECO:0007669"/>
    <property type="project" value="InterPro"/>
</dbReference>
<comment type="caution">
    <text evidence="4">The sequence shown here is derived from an EMBL/GenBank/DDBJ whole genome shotgun (WGS) entry which is preliminary data.</text>
</comment>
<feature type="region of interest" description="Disordered" evidence="2">
    <location>
        <begin position="1"/>
        <end position="20"/>
    </location>
</feature>
<name>A0A9W7G9K7_9STRA</name>
<dbReference type="PROSITE" id="PS50222">
    <property type="entry name" value="EF_HAND_2"/>
    <property type="match status" value="1"/>
</dbReference>
<evidence type="ECO:0000256" key="2">
    <source>
        <dbReference type="SAM" id="MobiDB-lite"/>
    </source>
</evidence>
<feature type="compositionally biased region" description="Polar residues" evidence="2">
    <location>
        <begin position="450"/>
        <end position="459"/>
    </location>
</feature>
<dbReference type="AlphaFoldDB" id="A0A9W7G9K7"/>
<dbReference type="InterPro" id="IPR011992">
    <property type="entry name" value="EF-hand-dom_pair"/>
</dbReference>
<dbReference type="SUPFAM" id="SSF47473">
    <property type="entry name" value="EF-hand"/>
    <property type="match status" value="1"/>
</dbReference>
<keyword evidence="5" id="KW-1185">Reference proteome</keyword>
<proteinExistence type="predicted"/>
<dbReference type="EMBL" id="BRYA01000070">
    <property type="protein sequence ID" value="GMI37002.1"/>
    <property type="molecule type" value="Genomic_DNA"/>
</dbReference>
<keyword evidence="1" id="KW-0106">Calcium</keyword>
<feature type="region of interest" description="Disordered" evidence="2">
    <location>
        <begin position="307"/>
        <end position="331"/>
    </location>
</feature>
<evidence type="ECO:0000259" key="3">
    <source>
        <dbReference type="PROSITE" id="PS50222"/>
    </source>
</evidence>
<feature type="region of interest" description="Disordered" evidence="2">
    <location>
        <begin position="89"/>
        <end position="115"/>
    </location>
</feature>
<accession>A0A9W7G9K7</accession>
<evidence type="ECO:0000313" key="5">
    <source>
        <dbReference type="Proteomes" id="UP001165065"/>
    </source>
</evidence>
<feature type="domain" description="EF-hand" evidence="3">
    <location>
        <begin position="194"/>
        <end position="229"/>
    </location>
</feature>
<feature type="compositionally biased region" description="Basic residues" evidence="2">
    <location>
        <begin position="311"/>
        <end position="326"/>
    </location>
</feature>
<feature type="region of interest" description="Disordered" evidence="2">
    <location>
        <begin position="631"/>
        <end position="687"/>
    </location>
</feature>
<dbReference type="InterPro" id="IPR002048">
    <property type="entry name" value="EF_hand_dom"/>
</dbReference>
<dbReference type="Gene3D" id="1.10.238.10">
    <property type="entry name" value="EF-hand"/>
    <property type="match status" value="1"/>
</dbReference>
<dbReference type="PROSITE" id="PS00018">
    <property type="entry name" value="EF_HAND_1"/>
    <property type="match status" value="1"/>
</dbReference>
<feature type="compositionally biased region" description="Basic residues" evidence="2">
    <location>
        <begin position="380"/>
        <end position="389"/>
    </location>
</feature>
<feature type="compositionally biased region" description="Gly residues" evidence="2">
    <location>
        <begin position="95"/>
        <end position="104"/>
    </location>
</feature>
<sequence>MPAKKKAAAKGKKVKPPTAAELEEQARVAKEAEMLVVNSYITGAIESSLNEALTFAVEKYRNERATEVTSATYVYMVERVMSMLQPRLIRDDGDGVSGGEGNQHGGTDLQEEEPRAAEIDRMATAAVVKKEGLSEYCRTQRITERGNMGEENATPTNRARAATRQFQKGNNLSMWGPDGPAAYGFSSLSNDPRADVPRLKSLFDYMDLNKSGDISLDEMQWFLELQGQSMKRTEFQMAVEELGIKGANAPLTRHHFIQFLLQRLRDNPKACFEVRASEKAPTDPKRVSDAKELKKVLAEEMERQRMEKAIKSRPRKKSSWRTGHAKTSHDHGKTEFIMKSWEELERLRASLPNYLVAQLGRVANYDPEGDAKLAKEKQAAMKKKRRTTRRPGTAPAGGSRGSKDFGSSPPEDSEGGSAFDKYYIMAPSYQRPIDDNDLLEVQGGVEITQQVVGRPSTATLRRGGEFPYNQERLSRQQWEQKKSPNMDSDPTTVDKDEEDKGDEESGFKTIEGGSAKGGGRKKLQDRELALIDDQSTLSFKSLKDGRRSESPKMPSPNPLNTSPVLLKRAENEVKAKAARKSAIEAEIRALQLKESSLLKEVSTSAMKEPSLGKLPPKTVRQNMSEYKKLASHNVLSRGNRPKSAIGKSNGARAKLRMQRALDFERQGFVQMRPSTASGSTSRGRSEM</sequence>
<gene>
    <name evidence="4" type="ORF">TrCOL_g2530</name>
</gene>
<feature type="region of interest" description="Disordered" evidence="2">
    <location>
        <begin position="450"/>
        <end position="564"/>
    </location>
</feature>
<dbReference type="InterPro" id="IPR018247">
    <property type="entry name" value="EF_Hand_1_Ca_BS"/>
</dbReference>
<protein>
    <recommendedName>
        <fullName evidence="3">EF-hand domain-containing protein</fullName>
    </recommendedName>
</protein>
<feature type="region of interest" description="Disordered" evidence="2">
    <location>
        <begin position="373"/>
        <end position="418"/>
    </location>
</feature>